<evidence type="ECO:0000313" key="8">
    <source>
        <dbReference type="Proteomes" id="UP001297600"/>
    </source>
</evidence>
<dbReference type="InterPro" id="IPR002161">
    <property type="entry name" value="PdxT/SNO"/>
</dbReference>
<dbReference type="GO" id="GO:0004359">
    <property type="term" value="F:glutaminase activity"/>
    <property type="evidence" value="ECO:0007669"/>
    <property type="project" value="UniProtKB-EC"/>
</dbReference>
<reference evidence="7 8" key="1">
    <citation type="submission" date="2022-02" db="EMBL/GenBank/DDBJ databases">
        <title>Mesosutterella porci, a novel member of the family Sutterellaceae from pig feces.</title>
        <authorList>
            <person name="Wylensek D."/>
            <person name="Clavel T."/>
        </authorList>
    </citation>
    <scope>NUCLEOTIDE SEQUENCE [LARGE SCALE GENOMIC DNA]</scope>
    <source>
        <strain evidence="8">oilRF-744-wt-GAM-9</strain>
    </source>
</reference>
<dbReference type="PANTHER" id="PTHR31559">
    <property type="entry name" value="PYRIDOXAL 5'-PHOSPHATE SYNTHASE SUBUNIT SNO"/>
    <property type="match status" value="1"/>
</dbReference>
<feature type="binding site" evidence="6">
    <location>
        <begin position="133"/>
        <end position="134"/>
    </location>
    <ligand>
        <name>L-glutamine</name>
        <dbReference type="ChEBI" id="CHEBI:58359"/>
    </ligand>
</feature>
<dbReference type="PIRSF" id="PIRSF005639">
    <property type="entry name" value="Glut_amidoT_SNO"/>
    <property type="match status" value="1"/>
</dbReference>
<feature type="active site" description="Charge relay system" evidence="6">
    <location>
        <position position="171"/>
    </location>
</feature>
<dbReference type="EC" id="4.3.3.6" evidence="6"/>
<keyword evidence="8" id="KW-1185">Reference proteome</keyword>
<feature type="binding site" evidence="6">
    <location>
        <begin position="47"/>
        <end position="49"/>
    </location>
    <ligand>
        <name>L-glutamine</name>
        <dbReference type="ChEBI" id="CHEBI:58359"/>
    </ligand>
</feature>
<keyword evidence="4 6" id="KW-0456">Lyase</keyword>
<dbReference type="InterPro" id="IPR029062">
    <property type="entry name" value="Class_I_gatase-like"/>
</dbReference>
<dbReference type="PANTHER" id="PTHR31559:SF0">
    <property type="entry name" value="PYRIDOXAL 5'-PHOSPHATE SYNTHASE SUBUNIT SNO1-RELATED"/>
    <property type="match status" value="1"/>
</dbReference>
<evidence type="ECO:0000256" key="4">
    <source>
        <dbReference type="ARBA" id="ARBA00023239"/>
    </source>
</evidence>
<comment type="function">
    <text evidence="6">Catalyzes the hydrolysis of glutamine to glutamate and ammonia as part of the biosynthesis of pyridoxal 5'-phosphate. The resulting ammonia molecule is channeled to the active site of PdxS.</text>
</comment>
<evidence type="ECO:0000256" key="6">
    <source>
        <dbReference type="HAMAP-Rule" id="MF_01615"/>
    </source>
</evidence>
<evidence type="ECO:0000256" key="1">
    <source>
        <dbReference type="ARBA" id="ARBA00008345"/>
    </source>
</evidence>
<comment type="catalytic activity">
    <reaction evidence="5 6">
        <text>L-glutamine + H2O = L-glutamate + NH4(+)</text>
        <dbReference type="Rhea" id="RHEA:15889"/>
        <dbReference type="ChEBI" id="CHEBI:15377"/>
        <dbReference type="ChEBI" id="CHEBI:28938"/>
        <dbReference type="ChEBI" id="CHEBI:29985"/>
        <dbReference type="ChEBI" id="CHEBI:58359"/>
        <dbReference type="EC" id="3.5.1.2"/>
    </reaction>
</comment>
<evidence type="ECO:0000256" key="5">
    <source>
        <dbReference type="ARBA" id="ARBA00049534"/>
    </source>
</evidence>
<accession>A0ABS9MN40</accession>
<dbReference type="Proteomes" id="UP001297600">
    <property type="component" value="Unassembled WGS sequence"/>
</dbReference>
<comment type="subunit">
    <text evidence="6">In the presence of PdxS, forms a dodecamer of heterodimers. Only shows activity in the heterodimer.</text>
</comment>
<dbReference type="InterPro" id="IPR021196">
    <property type="entry name" value="PdxT/SNO_CS"/>
</dbReference>
<dbReference type="PROSITE" id="PS51130">
    <property type="entry name" value="PDXT_SNO_2"/>
    <property type="match status" value="1"/>
</dbReference>
<comment type="catalytic activity">
    <reaction evidence="6">
        <text>aldehydo-D-ribose 5-phosphate + D-glyceraldehyde 3-phosphate + L-glutamine = pyridoxal 5'-phosphate + L-glutamate + phosphate + 3 H2O + H(+)</text>
        <dbReference type="Rhea" id="RHEA:31507"/>
        <dbReference type="ChEBI" id="CHEBI:15377"/>
        <dbReference type="ChEBI" id="CHEBI:15378"/>
        <dbReference type="ChEBI" id="CHEBI:29985"/>
        <dbReference type="ChEBI" id="CHEBI:43474"/>
        <dbReference type="ChEBI" id="CHEBI:58273"/>
        <dbReference type="ChEBI" id="CHEBI:58359"/>
        <dbReference type="ChEBI" id="CHEBI:59776"/>
        <dbReference type="ChEBI" id="CHEBI:597326"/>
        <dbReference type="EC" id="4.3.3.6"/>
    </reaction>
</comment>
<dbReference type="RefSeq" id="WP_237977689.1">
    <property type="nucleotide sequence ID" value="NZ_JAKNCT010000001.1"/>
</dbReference>
<dbReference type="Pfam" id="PF01174">
    <property type="entry name" value="SNO"/>
    <property type="match status" value="1"/>
</dbReference>
<comment type="similarity">
    <text evidence="1 6">Belongs to the glutaminase PdxT/SNO family.</text>
</comment>
<protein>
    <recommendedName>
        <fullName evidence="6">Pyridoxal 5'-phosphate synthase subunit PdxT</fullName>
        <ecNumber evidence="6">4.3.3.6</ecNumber>
    </recommendedName>
    <alternativeName>
        <fullName evidence="6">Pdx2</fullName>
    </alternativeName>
    <alternativeName>
        <fullName evidence="6">Pyridoxal 5'-phosphate synthase glutaminase subunit</fullName>
        <ecNumber evidence="6">3.5.1.2</ecNumber>
    </alternativeName>
</protein>
<dbReference type="SUPFAM" id="SSF52317">
    <property type="entry name" value="Class I glutamine amidotransferase-like"/>
    <property type="match status" value="1"/>
</dbReference>
<keyword evidence="6" id="KW-0663">Pyridoxal phosphate</keyword>
<feature type="binding site" evidence="6">
    <location>
        <position position="106"/>
    </location>
    <ligand>
        <name>L-glutamine</name>
        <dbReference type="ChEBI" id="CHEBI:58359"/>
    </ligand>
</feature>
<keyword evidence="3 6" id="KW-0315">Glutamine amidotransferase</keyword>
<keyword evidence="2 6" id="KW-0378">Hydrolase</keyword>
<dbReference type="EMBL" id="JAKNCT010000001">
    <property type="protein sequence ID" value="MCG5030033.1"/>
    <property type="molecule type" value="Genomic_DNA"/>
</dbReference>
<proteinExistence type="inferred from homology"/>
<dbReference type="Gene3D" id="3.40.50.880">
    <property type="match status" value="1"/>
</dbReference>
<comment type="pathway">
    <text evidence="6">Cofactor biosynthesis; pyridoxal 5'-phosphate biosynthesis.</text>
</comment>
<sequence>MSKIGVLAVQGAFAEHEAVLRGLGAQPVELRERKDLEGIEGLVLPGGESTVQGKLLTELGMMEPLKAAVSSGLPVLATCAGLILLARRLENDPAVWFGTLPVAVRRNAYGRQLGSFTATAPFKGLGNVEMIFIRAPVVVSTGPGVETLAEVEGRIAAVAFGNQIGLAFHPELGRDSRIHALFLERVREAGQRLRL</sequence>
<comment type="caution">
    <text evidence="7">The sequence shown here is derived from an EMBL/GenBank/DDBJ whole genome shotgun (WGS) entry which is preliminary data.</text>
</comment>
<name>A0ABS9MN40_9BURK</name>
<dbReference type="NCBIfam" id="TIGR03800">
    <property type="entry name" value="PLP_synth_Pdx2"/>
    <property type="match status" value="1"/>
</dbReference>
<dbReference type="GO" id="GO:0036381">
    <property type="term" value="F:pyridoxal 5'-phosphate synthase (glutamine hydrolysing) activity"/>
    <property type="evidence" value="ECO:0007669"/>
    <property type="project" value="UniProtKB-EC"/>
</dbReference>
<evidence type="ECO:0000256" key="3">
    <source>
        <dbReference type="ARBA" id="ARBA00022962"/>
    </source>
</evidence>
<dbReference type="HAMAP" id="MF_01615">
    <property type="entry name" value="PdxT"/>
    <property type="match status" value="1"/>
</dbReference>
<dbReference type="PROSITE" id="PS01236">
    <property type="entry name" value="PDXT_SNO_1"/>
    <property type="match status" value="1"/>
</dbReference>
<dbReference type="CDD" id="cd01749">
    <property type="entry name" value="GATase1_PB"/>
    <property type="match status" value="1"/>
</dbReference>
<evidence type="ECO:0000313" key="7">
    <source>
        <dbReference type="EMBL" id="MCG5030033.1"/>
    </source>
</evidence>
<gene>
    <name evidence="6 7" type="primary">pdxT</name>
    <name evidence="7" type="ORF">MAF45_01005</name>
</gene>
<feature type="active site" description="Charge relay system" evidence="6">
    <location>
        <position position="169"/>
    </location>
</feature>
<dbReference type="PROSITE" id="PS51273">
    <property type="entry name" value="GATASE_TYPE_1"/>
    <property type="match status" value="1"/>
</dbReference>
<dbReference type="EC" id="3.5.1.2" evidence="6"/>
<organism evidence="7 8">
    <name type="scientific">Mesosutterella porci</name>
    <dbReference type="NCBI Taxonomy" id="2915351"/>
    <lineage>
        <taxon>Bacteria</taxon>
        <taxon>Pseudomonadati</taxon>
        <taxon>Pseudomonadota</taxon>
        <taxon>Betaproteobacteria</taxon>
        <taxon>Burkholderiales</taxon>
        <taxon>Sutterellaceae</taxon>
        <taxon>Mesosutterella</taxon>
    </lineage>
</organism>
<feature type="active site" description="Nucleophile" evidence="6">
    <location>
        <position position="79"/>
    </location>
</feature>
<evidence type="ECO:0000256" key="2">
    <source>
        <dbReference type="ARBA" id="ARBA00022801"/>
    </source>
</evidence>